<organism evidence="2 3">
    <name type="scientific">Neomesorhizobium albiziae</name>
    <dbReference type="NCBI Taxonomy" id="335020"/>
    <lineage>
        <taxon>Bacteria</taxon>
        <taxon>Pseudomonadati</taxon>
        <taxon>Pseudomonadota</taxon>
        <taxon>Alphaproteobacteria</taxon>
        <taxon>Hyphomicrobiales</taxon>
        <taxon>Phyllobacteriaceae</taxon>
        <taxon>Neomesorhizobium</taxon>
    </lineage>
</organism>
<evidence type="ECO:0000256" key="1">
    <source>
        <dbReference type="SAM" id="Phobius"/>
    </source>
</evidence>
<evidence type="ECO:0000313" key="2">
    <source>
        <dbReference type="EMBL" id="SFK65861.1"/>
    </source>
</evidence>
<feature type="transmembrane region" description="Helical" evidence="1">
    <location>
        <begin position="70"/>
        <end position="92"/>
    </location>
</feature>
<protein>
    <submittedName>
        <fullName evidence="2">Uncharacterized protein</fullName>
    </submittedName>
</protein>
<keyword evidence="1" id="KW-1133">Transmembrane helix</keyword>
<proteinExistence type="predicted"/>
<keyword evidence="3" id="KW-1185">Reference proteome</keyword>
<dbReference type="OrthoDB" id="8084350at2"/>
<accession>A0A1I4BD31</accession>
<gene>
    <name evidence="2" type="ORF">SAMN04488498_11014</name>
</gene>
<keyword evidence="1" id="KW-0472">Membrane</keyword>
<keyword evidence="1" id="KW-0812">Transmembrane</keyword>
<dbReference type="AlphaFoldDB" id="A0A1I4BD31"/>
<evidence type="ECO:0000313" key="3">
    <source>
        <dbReference type="Proteomes" id="UP000323300"/>
    </source>
</evidence>
<dbReference type="RefSeq" id="WP_149761276.1">
    <property type="nucleotide sequence ID" value="NZ_BSPE01000007.1"/>
</dbReference>
<dbReference type="EMBL" id="FOSL01000010">
    <property type="protein sequence ID" value="SFK65861.1"/>
    <property type="molecule type" value="Genomic_DNA"/>
</dbReference>
<feature type="transmembrane region" description="Helical" evidence="1">
    <location>
        <begin position="156"/>
        <end position="177"/>
    </location>
</feature>
<feature type="transmembrane region" description="Helical" evidence="1">
    <location>
        <begin position="189"/>
        <end position="209"/>
    </location>
</feature>
<dbReference type="Proteomes" id="UP000323300">
    <property type="component" value="Unassembled WGS sequence"/>
</dbReference>
<sequence>MASVVRQGKSADILAGAAPFVQLGRIHSRQTNPVRWLACALAAIGLCTLAAAAVAVLAPHARPLLLQEDGIVEMATVACLLAIVIGSAYASLALGWSRPLLLAGLIGLAELMDETGFGSRLFGFEPPALYGGGQLDGFHDLLMLAYRLLRDINGGLAWLLVGLMLAVSLGLMLVVANQLRSGFGRRRSWLAEHVLLFLHLGFIGLAQVIDITSSSSNIFAAVEEVLEFNAALALAFYVAQQAHQSWRQAT</sequence>
<feature type="transmembrane region" description="Helical" evidence="1">
    <location>
        <begin position="34"/>
        <end position="58"/>
    </location>
</feature>
<name>A0A1I4BD31_9HYPH</name>
<reference evidence="2 3" key="1">
    <citation type="submission" date="2016-10" db="EMBL/GenBank/DDBJ databases">
        <authorList>
            <person name="Varghese N."/>
            <person name="Submissions S."/>
        </authorList>
    </citation>
    <scope>NUCLEOTIDE SEQUENCE [LARGE SCALE GENOMIC DNA]</scope>
    <source>
        <strain evidence="2 3">DSM 21822</strain>
    </source>
</reference>